<dbReference type="PRINTS" id="PR01270">
    <property type="entry name" value="HDASUPER"/>
</dbReference>
<dbReference type="GO" id="GO:0046872">
    <property type="term" value="F:metal ion binding"/>
    <property type="evidence" value="ECO:0007669"/>
    <property type="project" value="UniProtKB-KW"/>
</dbReference>
<keyword evidence="8" id="KW-1185">Reference proteome</keyword>
<dbReference type="SUPFAM" id="SSF52768">
    <property type="entry name" value="Arginase/deacetylase"/>
    <property type="match status" value="1"/>
</dbReference>
<evidence type="ECO:0000256" key="2">
    <source>
        <dbReference type="ARBA" id="ARBA00005947"/>
    </source>
</evidence>
<dbReference type="GO" id="GO:0016787">
    <property type="term" value="F:hydrolase activity"/>
    <property type="evidence" value="ECO:0007669"/>
    <property type="project" value="UniProtKB-KW"/>
</dbReference>
<accession>A0A120FLK5</accession>
<evidence type="ECO:0000256" key="1">
    <source>
        <dbReference type="ARBA" id="ARBA00001947"/>
    </source>
</evidence>
<evidence type="ECO:0000313" key="7">
    <source>
        <dbReference type="EMBL" id="KWV52357.1"/>
    </source>
</evidence>
<comment type="similarity">
    <text evidence="2">Belongs to the histone deacetylase family.</text>
</comment>
<dbReference type="InterPro" id="IPR037138">
    <property type="entry name" value="His_deacetylse_dom_sf"/>
</dbReference>
<proteinExistence type="inferred from homology"/>
<comment type="cofactor">
    <cofactor evidence="1">
        <name>Zn(2+)</name>
        <dbReference type="ChEBI" id="CHEBI:29105"/>
    </cofactor>
</comment>
<evidence type="ECO:0000256" key="3">
    <source>
        <dbReference type="ARBA" id="ARBA00022723"/>
    </source>
</evidence>
<dbReference type="AlphaFoldDB" id="A0A120FLK5"/>
<sequence>MKAVYSELHRSHDPQFFLVRGVVQRTTEQPERADRLLAGLKAGSHTLVKPTAFGQGPRARVHSPEYLSFLAEAWEAWTALGDAGPEMIANMHPVRNAGTYPTHIVGKLGWHTVDTAAPIGPGTWAGACASSDVAVTAAQMVLDGEDAVYALCRPPGHHAYRDLAGGFCFLNNSAIAAEHLRQKHERVTILDVDVHHGNGTQGIFYERPDVFTVSIHAHPSFFYPFVWGYAHERGAGPGLGANLNIPLAKGTGDDDYMKALAAAEKAIRAFAPTALVVALGLDASEKDPLAGLAVTTDGFRRIGEGLARFGLPTVLVQEGGYLSDILGANLTAVLGGFEAAR</sequence>
<organism evidence="7 8">
    <name type="scientific">Bradyrhizobium macuxiense</name>
    <dbReference type="NCBI Taxonomy" id="1755647"/>
    <lineage>
        <taxon>Bacteria</taxon>
        <taxon>Pseudomonadati</taxon>
        <taxon>Pseudomonadota</taxon>
        <taxon>Alphaproteobacteria</taxon>
        <taxon>Hyphomicrobiales</taxon>
        <taxon>Nitrobacteraceae</taxon>
        <taxon>Bradyrhizobium</taxon>
    </lineage>
</organism>
<dbReference type="InterPro" id="IPR023696">
    <property type="entry name" value="Ureohydrolase_dom_sf"/>
</dbReference>
<keyword evidence="3" id="KW-0479">Metal-binding</keyword>
<gene>
    <name evidence="7" type="ORF">AS156_01305</name>
</gene>
<dbReference type="GO" id="GO:0040029">
    <property type="term" value="P:epigenetic regulation of gene expression"/>
    <property type="evidence" value="ECO:0007669"/>
    <property type="project" value="TreeGrafter"/>
</dbReference>
<dbReference type="PANTHER" id="PTHR10625:SF17">
    <property type="entry name" value="HISTONE DEACETYLASE 8"/>
    <property type="match status" value="1"/>
</dbReference>
<evidence type="ECO:0000313" key="8">
    <source>
        <dbReference type="Proteomes" id="UP000057737"/>
    </source>
</evidence>
<dbReference type="EMBL" id="LNCU01000083">
    <property type="protein sequence ID" value="KWV52357.1"/>
    <property type="molecule type" value="Genomic_DNA"/>
</dbReference>
<dbReference type="InterPro" id="IPR023801">
    <property type="entry name" value="His_deacetylse_dom"/>
</dbReference>
<keyword evidence="5" id="KW-0862">Zinc</keyword>
<evidence type="ECO:0000259" key="6">
    <source>
        <dbReference type="Pfam" id="PF00850"/>
    </source>
</evidence>
<dbReference type="Proteomes" id="UP000057737">
    <property type="component" value="Unassembled WGS sequence"/>
</dbReference>
<protein>
    <submittedName>
        <fullName evidence="7">Acetylpolyamine aminohydrolase</fullName>
    </submittedName>
</protein>
<dbReference type="PANTHER" id="PTHR10625">
    <property type="entry name" value="HISTONE DEACETYLASE HDAC1-RELATED"/>
    <property type="match status" value="1"/>
</dbReference>
<reference evidence="7 8" key="1">
    <citation type="submission" date="2015-11" db="EMBL/GenBank/DDBJ databases">
        <title>Draft Genome Sequence of the Strain BR 10303 (Bradyrhizobium sp.) isolated from nodules of Centrolobium paraense.</title>
        <authorList>
            <person name="Zelli J.E."/>
            <person name="Simoes-Araujo J.L."/>
            <person name="Barauna A.C."/>
            <person name="Silva K."/>
        </authorList>
    </citation>
    <scope>NUCLEOTIDE SEQUENCE [LARGE SCALE GENOMIC DNA]</scope>
    <source>
        <strain evidence="7 8">BR 10303</strain>
    </source>
</reference>
<feature type="domain" description="Histone deacetylase" evidence="6">
    <location>
        <begin position="27"/>
        <end position="334"/>
    </location>
</feature>
<keyword evidence="4 7" id="KW-0378">Hydrolase</keyword>
<dbReference type="InterPro" id="IPR000286">
    <property type="entry name" value="HDACs"/>
</dbReference>
<evidence type="ECO:0000256" key="4">
    <source>
        <dbReference type="ARBA" id="ARBA00022801"/>
    </source>
</evidence>
<dbReference type="OrthoDB" id="9808367at2"/>
<evidence type="ECO:0000256" key="5">
    <source>
        <dbReference type="ARBA" id="ARBA00022833"/>
    </source>
</evidence>
<name>A0A120FLK5_9BRAD</name>
<dbReference type="CDD" id="cd10001">
    <property type="entry name" value="HDAC_classII_APAH"/>
    <property type="match status" value="1"/>
</dbReference>
<dbReference type="RefSeq" id="WP_066509743.1">
    <property type="nucleotide sequence ID" value="NZ_LNCU01000083.1"/>
</dbReference>
<dbReference type="GO" id="GO:0004407">
    <property type="term" value="F:histone deacetylase activity"/>
    <property type="evidence" value="ECO:0007669"/>
    <property type="project" value="TreeGrafter"/>
</dbReference>
<dbReference type="Pfam" id="PF00850">
    <property type="entry name" value="Hist_deacetyl"/>
    <property type="match status" value="1"/>
</dbReference>
<dbReference type="Gene3D" id="3.40.800.20">
    <property type="entry name" value="Histone deacetylase domain"/>
    <property type="match status" value="1"/>
</dbReference>
<comment type="caution">
    <text evidence="7">The sequence shown here is derived from an EMBL/GenBank/DDBJ whole genome shotgun (WGS) entry which is preliminary data.</text>
</comment>